<proteinExistence type="predicted"/>
<gene>
    <name evidence="2" type="ORF">Cni_G22191</name>
</gene>
<organism evidence="2 3">
    <name type="scientific">Canna indica</name>
    <name type="common">Indian-shot</name>
    <dbReference type="NCBI Taxonomy" id="4628"/>
    <lineage>
        <taxon>Eukaryota</taxon>
        <taxon>Viridiplantae</taxon>
        <taxon>Streptophyta</taxon>
        <taxon>Embryophyta</taxon>
        <taxon>Tracheophyta</taxon>
        <taxon>Spermatophyta</taxon>
        <taxon>Magnoliopsida</taxon>
        <taxon>Liliopsida</taxon>
        <taxon>Zingiberales</taxon>
        <taxon>Cannaceae</taxon>
        <taxon>Canna</taxon>
    </lineage>
</organism>
<name>A0AAQ3KWB4_9LILI</name>
<keyword evidence="3" id="KW-1185">Reference proteome</keyword>
<evidence type="ECO:0000313" key="3">
    <source>
        <dbReference type="Proteomes" id="UP001327560"/>
    </source>
</evidence>
<dbReference type="AlphaFoldDB" id="A0AAQ3KWB4"/>
<evidence type="ECO:0000256" key="1">
    <source>
        <dbReference type="SAM" id="MobiDB-lite"/>
    </source>
</evidence>
<feature type="region of interest" description="Disordered" evidence="1">
    <location>
        <begin position="280"/>
        <end position="303"/>
    </location>
</feature>
<dbReference type="EMBL" id="CP136896">
    <property type="protein sequence ID" value="WOL13421.1"/>
    <property type="molecule type" value="Genomic_DNA"/>
</dbReference>
<dbReference type="PANTHER" id="PTHR35097:SF1">
    <property type="entry name" value="GDSL ESTERASE_LIPASE"/>
    <property type="match status" value="1"/>
</dbReference>
<protein>
    <submittedName>
        <fullName evidence="2">Uncharacterized protein</fullName>
    </submittedName>
</protein>
<dbReference type="PANTHER" id="PTHR35097">
    <property type="entry name" value="GDSL ESTERASE/LIPASE"/>
    <property type="match status" value="1"/>
</dbReference>
<reference evidence="2 3" key="1">
    <citation type="submission" date="2023-10" db="EMBL/GenBank/DDBJ databases">
        <title>Chromosome-scale genome assembly provides insights into flower coloration mechanisms of Canna indica.</title>
        <authorList>
            <person name="Li C."/>
        </authorList>
    </citation>
    <scope>NUCLEOTIDE SEQUENCE [LARGE SCALE GENOMIC DNA]</scope>
    <source>
        <tissue evidence="2">Flower</tissue>
    </source>
</reference>
<sequence length="409" mass="44532">MEPIASVLDAIKGLVQSGEQLVKGAFQSRSDGHSRNPIDILKRLQREAFSDLMKLRDRQDKVEHMLSSFISSKGSPFQETSTHLKGILNVGGVLVCQDDREAYNALDSSGINTGINAKFIFKTNLRQKDALLAELVAHQNDMRYGNEFTGNPLVLSKVMYLASVSDLLSVISIPFGATCNDFQFNSDHFQGECITGLSLSRPSLFNLYHACAIGLSVKTSKFSASFAELVSGRSTNIESASRTNNLSTFALISTEPFGETKLTLSGVWKMPCSFSNPTRLGKFGSHSRPDKRELTSSSLSGRQSTESKGAICMLLDIDESSKFGGWLEVQKSSPSLLNWAVSLSDMPESEIGWGITVGGSTRGQSSSVVLESFLNFSVGKRAILQPGLVFMFNEGGRTPGLVFRSSWSM</sequence>
<evidence type="ECO:0000313" key="2">
    <source>
        <dbReference type="EMBL" id="WOL13421.1"/>
    </source>
</evidence>
<accession>A0AAQ3KWB4</accession>
<dbReference type="Proteomes" id="UP001327560">
    <property type="component" value="Chromosome 7"/>
</dbReference>